<evidence type="ECO:0000313" key="4">
    <source>
        <dbReference type="Proteomes" id="UP000234289"/>
    </source>
</evidence>
<keyword evidence="2" id="KW-0472">Membrane</keyword>
<dbReference type="Proteomes" id="UP000234289">
    <property type="component" value="Unassembled WGS sequence"/>
</dbReference>
<protein>
    <submittedName>
        <fullName evidence="3">Uncharacterized protein</fullName>
    </submittedName>
</protein>
<evidence type="ECO:0000256" key="1">
    <source>
        <dbReference type="SAM" id="MobiDB-lite"/>
    </source>
</evidence>
<organism evidence="3 4">
    <name type="scientific">Brevibacterium aurantiacum</name>
    <dbReference type="NCBI Taxonomy" id="273384"/>
    <lineage>
        <taxon>Bacteria</taxon>
        <taxon>Bacillati</taxon>
        <taxon>Actinomycetota</taxon>
        <taxon>Actinomycetes</taxon>
        <taxon>Micrococcales</taxon>
        <taxon>Brevibacteriaceae</taxon>
        <taxon>Brevibacterium</taxon>
    </lineage>
</organism>
<proteinExistence type="predicted"/>
<feature type="transmembrane region" description="Helical" evidence="2">
    <location>
        <begin position="231"/>
        <end position="251"/>
    </location>
</feature>
<feature type="transmembrane region" description="Helical" evidence="2">
    <location>
        <begin position="150"/>
        <end position="170"/>
    </location>
</feature>
<feature type="transmembrane region" description="Helical" evidence="2">
    <location>
        <begin position="102"/>
        <end position="121"/>
    </location>
</feature>
<feature type="transmembrane region" description="Helical" evidence="2">
    <location>
        <begin position="277"/>
        <end position="296"/>
    </location>
</feature>
<accession>A0A2H1HZ70</accession>
<feature type="transmembrane region" description="Helical" evidence="2">
    <location>
        <begin position="303"/>
        <end position="324"/>
    </location>
</feature>
<keyword evidence="2" id="KW-1133">Transmembrane helix</keyword>
<evidence type="ECO:0000256" key="2">
    <source>
        <dbReference type="SAM" id="Phobius"/>
    </source>
</evidence>
<feature type="region of interest" description="Disordered" evidence="1">
    <location>
        <begin position="195"/>
        <end position="216"/>
    </location>
</feature>
<evidence type="ECO:0000313" key="3">
    <source>
        <dbReference type="EMBL" id="SMX68241.1"/>
    </source>
</evidence>
<feature type="transmembrane region" description="Helical" evidence="2">
    <location>
        <begin position="355"/>
        <end position="373"/>
    </location>
</feature>
<keyword evidence="2" id="KW-0812">Transmembrane</keyword>
<sequence>MSARKTAKSRPRQRPDGRKARIVARLLPILALCAWVVTLWVPVLDSSLNSLHTKESTRIVVTSLGDVPRDLSDLDPKFVVIWSCLLACVISAWLVDRLLMWAWATVCLGIAVLASLINMVAEPPSLMWDGQDESGRWIGGMEVASPAAGAALWAIGSIALIVAGICGLIGERQQSPDRFRPRIRRWLVVSSPISPISPSSPISPISPSSPSSPSNPGRFVVRQHRTLAGSAARLLPLLSMAAWIVMIWVPIMENTASDVKGVTLTSLGLNTTDLVDMSPGILLAWSAVILCAATGLTMDPPAWWSAVVVAFGVGLYLMLDWILANPPSVRWRGETSSGESVNATVSGFPAAGVNFWALGSFMLIAAGISGFIAQRQRRRLFR</sequence>
<dbReference type="EMBL" id="FXZG01000002">
    <property type="protein sequence ID" value="SMX68241.1"/>
    <property type="molecule type" value="Genomic_DNA"/>
</dbReference>
<feature type="transmembrane region" description="Helical" evidence="2">
    <location>
        <begin position="22"/>
        <end position="41"/>
    </location>
</feature>
<feature type="compositionally biased region" description="Low complexity" evidence="1">
    <location>
        <begin position="195"/>
        <end position="214"/>
    </location>
</feature>
<reference evidence="4" key="1">
    <citation type="submission" date="2017-03" db="EMBL/GenBank/DDBJ databases">
        <authorList>
            <person name="Monnet C."/>
        </authorList>
    </citation>
    <scope>NUCLEOTIDE SEQUENCE [LARGE SCALE GENOMIC DNA]</scope>
    <source>
        <strain evidence="4">CNRZ 920</strain>
    </source>
</reference>
<name>A0A2H1HZ70_BREAU</name>
<dbReference type="AlphaFoldDB" id="A0A2H1HZ70"/>
<feature type="transmembrane region" description="Helical" evidence="2">
    <location>
        <begin position="78"/>
        <end position="95"/>
    </location>
</feature>
<gene>
    <name evidence="3" type="ORF">BAUR920_00448</name>
</gene>